<dbReference type="PANTHER" id="PTHR12110:SF21">
    <property type="entry name" value="XYLOSE ISOMERASE-LIKE TIM BARREL DOMAIN-CONTAINING PROTEIN"/>
    <property type="match status" value="1"/>
</dbReference>
<accession>A0ABV8UPG7</accession>
<sequence length="280" mass="30288">MYLSLCNEVLRDLPFAEQCRVAAALGYEGLELAPFTFDPETPHELPAAKRREIRQIAGDHGLSIVGLHWLLVAPRGLSVTTSDVELRRRTVDVLHNLVELCAELGGRVLVHGSPPARRVEDAESPDAARANLVECLASVGEAARKAGVVYCIEPLAPSETALVNTVSEAVAIVKEIDNPALRTMIDTSAAGRAESEPVDKVIRDWWPSGCLAHVQVNDRNRRAAGQGEDRFGPILRALRDVGYEGALSAEPFIYEPDGPTTAAVNAGYLKGLLEILKEET</sequence>
<reference evidence="3" key="1">
    <citation type="journal article" date="2019" name="Int. J. Syst. Evol. Microbiol.">
        <title>The Global Catalogue of Microorganisms (GCM) 10K type strain sequencing project: providing services to taxonomists for standard genome sequencing and annotation.</title>
        <authorList>
            <consortium name="The Broad Institute Genomics Platform"/>
            <consortium name="The Broad Institute Genome Sequencing Center for Infectious Disease"/>
            <person name="Wu L."/>
            <person name="Ma J."/>
        </authorList>
    </citation>
    <scope>NUCLEOTIDE SEQUENCE [LARGE SCALE GENOMIC DNA]</scope>
    <source>
        <strain evidence="3">CECT 8472</strain>
    </source>
</reference>
<evidence type="ECO:0000259" key="1">
    <source>
        <dbReference type="Pfam" id="PF01261"/>
    </source>
</evidence>
<protein>
    <submittedName>
        <fullName evidence="2">Sugar phosphate isomerase/epimerase family protein</fullName>
    </submittedName>
</protein>
<dbReference type="RefSeq" id="WP_382422986.1">
    <property type="nucleotide sequence ID" value="NZ_JBHSCW010000007.1"/>
</dbReference>
<comment type="caution">
    <text evidence="2">The sequence shown here is derived from an EMBL/GenBank/DDBJ whole genome shotgun (WGS) entry which is preliminary data.</text>
</comment>
<dbReference type="InterPro" id="IPR050312">
    <property type="entry name" value="IolE/XylAMocC-like"/>
</dbReference>
<evidence type="ECO:0000313" key="3">
    <source>
        <dbReference type="Proteomes" id="UP001595799"/>
    </source>
</evidence>
<keyword evidence="2" id="KW-0413">Isomerase</keyword>
<proteinExistence type="predicted"/>
<dbReference type="GO" id="GO:0016853">
    <property type="term" value="F:isomerase activity"/>
    <property type="evidence" value="ECO:0007669"/>
    <property type="project" value="UniProtKB-KW"/>
</dbReference>
<dbReference type="InterPro" id="IPR036237">
    <property type="entry name" value="Xyl_isomerase-like_sf"/>
</dbReference>
<dbReference type="Gene3D" id="3.20.20.150">
    <property type="entry name" value="Divalent-metal-dependent TIM barrel enzymes"/>
    <property type="match status" value="1"/>
</dbReference>
<dbReference type="Pfam" id="PF01261">
    <property type="entry name" value="AP_endonuc_2"/>
    <property type="match status" value="1"/>
</dbReference>
<organism evidence="2 3">
    <name type="scientific">Fodinicurvata halophila</name>
    <dbReference type="NCBI Taxonomy" id="1419723"/>
    <lineage>
        <taxon>Bacteria</taxon>
        <taxon>Pseudomonadati</taxon>
        <taxon>Pseudomonadota</taxon>
        <taxon>Alphaproteobacteria</taxon>
        <taxon>Rhodospirillales</taxon>
        <taxon>Rhodovibrionaceae</taxon>
        <taxon>Fodinicurvata</taxon>
    </lineage>
</organism>
<name>A0ABV8UPG7_9PROT</name>
<dbReference type="EMBL" id="JBHSCW010000007">
    <property type="protein sequence ID" value="MFC4352632.1"/>
    <property type="molecule type" value="Genomic_DNA"/>
</dbReference>
<dbReference type="InterPro" id="IPR013022">
    <property type="entry name" value="Xyl_isomerase-like_TIM-brl"/>
</dbReference>
<evidence type="ECO:0000313" key="2">
    <source>
        <dbReference type="EMBL" id="MFC4352632.1"/>
    </source>
</evidence>
<feature type="domain" description="Xylose isomerase-like TIM barrel" evidence="1">
    <location>
        <begin position="20"/>
        <end position="263"/>
    </location>
</feature>
<dbReference type="Proteomes" id="UP001595799">
    <property type="component" value="Unassembled WGS sequence"/>
</dbReference>
<gene>
    <name evidence="2" type="ORF">ACFOW6_13855</name>
</gene>
<keyword evidence="3" id="KW-1185">Reference proteome</keyword>
<dbReference type="PANTHER" id="PTHR12110">
    <property type="entry name" value="HYDROXYPYRUVATE ISOMERASE"/>
    <property type="match status" value="1"/>
</dbReference>
<dbReference type="SUPFAM" id="SSF51658">
    <property type="entry name" value="Xylose isomerase-like"/>
    <property type="match status" value="1"/>
</dbReference>